<evidence type="ECO:0000259" key="14">
    <source>
        <dbReference type="Pfam" id="PF14214"/>
    </source>
</evidence>
<evidence type="ECO:0000256" key="5">
    <source>
        <dbReference type="ARBA" id="ARBA00022840"/>
    </source>
</evidence>
<keyword evidence="6" id="KW-0238">DNA-binding</keyword>
<dbReference type="InterPro" id="IPR025476">
    <property type="entry name" value="Helitron_helicase-like"/>
</dbReference>
<dbReference type="Gene3D" id="3.90.70.120">
    <property type="match status" value="1"/>
</dbReference>
<dbReference type="InterPro" id="IPR010285">
    <property type="entry name" value="DNA_helicase_pif1-like_DEAD"/>
</dbReference>
<feature type="compositionally biased region" description="Basic residues" evidence="10">
    <location>
        <begin position="920"/>
        <end position="931"/>
    </location>
</feature>
<dbReference type="Pfam" id="PF05970">
    <property type="entry name" value="PIF1"/>
    <property type="match status" value="1"/>
</dbReference>
<keyword evidence="18" id="KW-1185">Reference proteome</keyword>
<dbReference type="InterPro" id="IPR046700">
    <property type="entry name" value="DUF6570"/>
</dbReference>
<dbReference type="InterPro" id="IPR051055">
    <property type="entry name" value="PIF1_helicase"/>
</dbReference>
<evidence type="ECO:0000256" key="10">
    <source>
        <dbReference type="SAM" id="MobiDB-lite"/>
    </source>
</evidence>
<keyword evidence="9" id="KW-0233">DNA recombination</keyword>
<dbReference type="Pfam" id="PF21530">
    <property type="entry name" value="Pif1_2B_dom"/>
    <property type="match status" value="1"/>
</dbReference>
<dbReference type="InterPro" id="IPR027417">
    <property type="entry name" value="P-loop_NTPase"/>
</dbReference>
<evidence type="ECO:0000259" key="16">
    <source>
        <dbReference type="Pfam" id="PF21530"/>
    </source>
</evidence>
<keyword evidence="1 9" id="KW-0547">Nucleotide-binding</keyword>
<evidence type="ECO:0000259" key="15">
    <source>
        <dbReference type="Pfam" id="PF20209"/>
    </source>
</evidence>
<feature type="domain" description="DUF6570" evidence="15">
    <location>
        <begin position="366"/>
        <end position="491"/>
    </location>
</feature>
<dbReference type="GO" id="GO:0006281">
    <property type="term" value="P:DNA repair"/>
    <property type="evidence" value="ECO:0007669"/>
    <property type="project" value="UniProtKB-KW"/>
</dbReference>
<comment type="caution">
    <text evidence="17">The sequence shown here is derived from an EMBL/GenBank/DDBJ whole genome shotgun (WGS) entry which is preliminary data.</text>
</comment>
<organism evidence="17 18">
    <name type="scientific">Folsomia candida</name>
    <name type="common">Springtail</name>
    <dbReference type="NCBI Taxonomy" id="158441"/>
    <lineage>
        <taxon>Eukaryota</taxon>
        <taxon>Metazoa</taxon>
        <taxon>Ecdysozoa</taxon>
        <taxon>Arthropoda</taxon>
        <taxon>Hexapoda</taxon>
        <taxon>Collembola</taxon>
        <taxon>Entomobryomorpha</taxon>
        <taxon>Isotomoidea</taxon>
        <taxon>Isotomidae</taxon>
        <taxon>Proisotominae</taxon>
        <taxon>Folsomia</taxon>
    </lineage>
</organism>
<feature type="region of interest" description="Disordered" evidence="10">
    <location>
        <begin position="753"/>
        <end position="797"/>
    </location>
</feature>
<evidence type="ECO:0000313" key="18">
    <source>
        <dbReference type="Proteomes" id="UP000198287"/>
    </source>
</evidence>
<evidence type="ECO:0000256" key="7">
    <source>
        <dbReference type="ARBA" id="ARBA00023204"/>
    </source>
</evidence>
<dbReference type="Pfam" id="PF20209">
    <property type="entry name" value="DUF6570"/>
    <property type="match status" value="1"/>
</dbReference>
<feature type="domain" description="DNA helicase Pif1-like 2B" evidence="16">
    <location>
        <begin position="1689"/>
        <end position="1720"/>
    </location>
</feature>
<dbReference type="Proteomes" id="UP000198287">
    <property type="component" value="Unassembled WGS sequence"/>
</dbReference>
<sequence length="1857" mass="210976">MKNTDVAWRSSIGRFKNCKFKTKCVLLIPVSTVRLIAIISILLCIGGIELNPGPETTMDFKDVTYGLILRDKDRYKGIHRWKMMAMALLGKSSKPFYDFLRRLEDISIANPKGKYHQTSVNDLLIFLSGIQSIGKVDVVLRDGLWGQPSDQMFGTNSRDDRMFLCALWKIANEVECLGPLEQLGRGEMDIHFIQSIWNPIHIHGYGLDWIIRDLDWIGWIFGSGKIIDWIGLDNRKSGLEWIDFRDDSMRRKKEYHHNNFIESRSAATSINTEDSPPVSNGSQNIENSNDRVINKVSANFKKKVFNYLTEGELLLTLLRFIYNHKNHRQVRKVTDYLQLLRTVEPTYATNKDSFVLCKRCDSNLQRGKVPAKAKINKMELQEIPPEIKCVSAAEVRLISQVRAYVKIYILSNGRGQKACKGMVVHFPTEVSEVVKQLPLTTLEADFIVVKETADNGNTSPVIEIDPVKVTRALRWLIHNNPLYKDVQIRDDAEPRQMQSIIITKSQTDNVAEYQYDQASRGYHDIGDGVSILHASFSQGNIQLFGGTAGTQCTAMSASFIAHCYIQPPPLWTRQVLDGVLLTGNDFYIKRREELNHNIVYLAADEVATSISVFGGAEVNLNIDNSTPAIRFVGYANKCCLRDLPKLDETIRSFLDAGYVNGILTINEFSMGIHVHENYVYYFDSHNRGLKGGRTRLRQGTACVLKFQSDSAHRKISSKANSNCVSPQTSPTDVNRLRFTLTVFNITREEDTASVNTNLTPRDMSPAKSPPRKIRRVEHYEPDSSSGDDDDALLPEEPMPASLPTFGTIALSDCVIELDDPVAPEIDKVLQEYELHRPRQPPISSQYEENLDLLAFPHLYPNGINGLHADRVIPITPLDYYQQRFMSSDPRFAGESEAVFASLADCDKHRMKQKIAVCCKQKRQGRGGRRRGGSREGSQFPGGRQRLADLSQEDLLAMVKSLGRPTFFFTFSYDDLNSVDSINAMWKAKHGQSAADVDPQTIPFMERKQLLNDYPVIAARHFSMRLSKFMVLLKQNGKEIFGRELEDYSVKVEFQARGSPHAHMLLWLKDVPDWNTPEGTQFIERNSYLDVLAQLIRTIYATDYSIPMEEGMTGFYHPILLPVLLCNMDIQVVTSSVGVAYYIAKYMSKAEPMDIREDIKGSIARIQASEIPAKIFLPTFLKDNRVRMLKKESLAQREVEFCTNIIDRYQARPRIPEFEALCLAEFASNYELVPRKNYKDDAVPDDDLIEFPLSPVIDESTRRQYRCINQSGQEYSLVLLYLPFREENFCDNGRSPANVFQECHPQFCTHANDPCLRRELSEEIDRALLFVAEFDEEEREEMDIDNQFDPPFASVDRSQAPPPTEVEMFPNVERGRSPEAYNRLKRLVAGLNPEQRVIFNKFHNAIRNNETGINQILQAPGGTVKSYLISVLTMLIRYTLGHDALLIGAPTGKASFAIRGMTLHRLFQLPIQKGFIKRYEPLNGKRLAEFRKRYRNVQYIIIDEISMVSYETFRIIHLRLCDIFGTDGTQPFAGKNLLVVGDLLQLPPVKSSKIFKQPKAFSAEPDLWRHLEFSELTINMRQGNDPLGKICSELRTGKLSRESLDLLRSRVISGTNPTTINWNNAVHIFPENVECRKHNARKVKELEHSGVIVTTIKAFDTYSDGPKQGRKVEVTEIPKKEEDTGGIPTSIKLAVGAKVMLRSNLNTEQGLCNGSTGIVTRIIWPVNRDVQIGENQMPRAVVVKFDHDELENHIEPITMDFQGRHQQRITRRMLHLILSWACTIHKMQGKTLEGLAIRGLDASKLLGNCPVDVEALSEIDRLRSTLPVVDLATLQMNDREEDDEMLPEDEEGNLCSIT</sequence>
<comment type="similarity">
    <text evidence="9">Belongs to the helicase family.</text>
</comment>
<evidence type="ECO:0000256" key="8">
    <source>
        <dbReference type="ARBA" id="ARBA00023235"/>
    </source>
</evidence>
<keyword evidence="7 9" id="KW-0234">DNA repair</keyword>
<dbReference type="EMBL" id="LNIX01000012">
    <property type="protein sequence ID" value="OXA47920.1"/>
    <property type="molecule type" value="Genomic_DNA"/>
</dbReference>
<evidence type="ECO:0000256" key="9">
    <source>
        <dbReference type="RuleBase" id="RU363044"/>
    </source>
</evidence>
<dbReference type="GO" id="GO:0043139">
    <property type="term" value="F:5'-3' DNA helicase activity"/>
    <property type="evidence" value="ECO:0007669"/>
    <property type="project" value="UniProtKB-EC"/>
</dbReference>
<evidence type="ECO:0000256" key="2">
    <source>
        <dbReference type="ARBA" id="ARBA00022763"/>
    </source>
</evidence>
<dbReference type="GO" id="GO:0000723">
    <property type="term" value="P:telomere maintenance"/>
    <property type="evidence" value="ECO:0007669"/>
    <property type="project" value="InterPro"/>
</dbReference>
<evidence type="ECO:0000256" key="1">
    <source>
        <dbReference type="ARBA" id="ARBA00022741"/>
    </source>
</evidence>
<gene>
    <name evidence="17" type="ORF">Fcan01_17402</name>
</gene>
<protein>
    <recommendedName>
        <fullName evidence="9">ATP-dependent DNA helicase</fullName>
        <ecNumber evidence="9">5.6.2.3</ecNumber>
    </recommendedName>
</protein>
<evidence type="ECO:0000256" key="11">
    <source>
        <dbReference type="SAM" id="Phobius"/>
    </source>
</evidence>
<feature type="region of interest" description="Disordered" evidence="10">
    <location>
        <begin position="920"/>
        <end position="943"/>
    </location>
</feature>
<feature type="domain" description="DNA helicase Pif1-like DEAD-box helicase" evidence="13">
    <location>
        <begin position="1390"/>
        <end position="1584"/>
    </location>
</feature>
<dbReference type="SUPFAM" id="SSF52540">
    <property type="entry name" value="P-loop containing nucleoside triphosphate hydrolases"/>
    <property type="match status" value="2"/>
</dbReference>
<evidence type="ECO:0000256" key="6">
    <source>
        <dbReference type="ARBA" id="ARBA00023125"/>
    </source>
</evidence>
<feature type="region of interest" description="Disordered" evidence="10">
    <location>
        <begin position="1345"/>
        <end position="1369"/>
    </location>
</feature>
<reference evidence="17 18" key="1">
    <citation type="submission" date="2015-12" db="EMBL/GenBank/DDBJ databases">
        <title>The genome of Folsomia candida.</title>
        <authorList>
            <person name="Faddeeva A."/>
            <person name="Derks M.F."/>
            <person name="Anvar Y."/>
            <person name="Smit S."/>
            <person name="Van Straalen N."/>
            <person name="Roelofs D."/>
        </authorList>
    </citation>
    <scope>NUCLEOTIDE SEQUENCE [LARGE SCALE GENOMIC DNA]</scope>
    <source>
        <strain evidence="17 18">VU population</strain>
        <tissue evidence="17">Whole body</tissue>
    </source>
</reference>
<dbReference type="InterPro" id="IPR038765">
    <property type="entry name" value="Papain-like_cys_pep_sf"/>
</dbReference>
<dbReference type="GO" id="GO:0016887">
    <property type="term" value="F:ATP hydrolysis activity"/>
    <property type="evidence" value="ECO:0007669"/>
    <property type="project" value="RHEA"/>
</dbReference>
<proteinExistence type="inferred from homology"/>
<evidence type="ECO:0000256" key="3">
    <source>
        <dbReference type="ARBA" id="ARBA00022801"/>
    </source>
</evidence>
<evidence type="ECO:0000256" key="4">
    <source>
        <dbReference type="ARBA" id="ARBA00022806"/>
    </source>
</evidence>
<dbReference type="Gene3D" id="3.40.50.300">
    <property type="entry name" value="P-loop containing nucleotide triphosphate hydrolases"/>
    <property type="match status" value="1"/>
</dbReference>
<keyword evidence="11" id="KW-0812">Transmembrane</keyword>
<keyword evidence="5 9" id="KW-0067">ATP-binding</keyword>
<dbReference type="OrthoDB" id="416437at2759"/>
<keyword evidence="3 9" id="KW-0378">Hydrolase</keyword>
<comment type="cofactor">
    <cofactor evidence="9">
        <name>Mg(2+)</name>
        <dbReference type="ChEBI" id="CHEBI:18420"/>
    </cofactor>
</comment>
<dbReference type="Pfam" id="PF14214">
    <property type="entry name" value="Helitron_like_N"/>
    <property type="match status" value="1"/>
</dbReference>
<keyword evidence="4 9" id="KW-0347">Helicase</keyword>
<evidence type="ECO:0000259" key="13">
    <source>
        <dbReference type="Pfam" id="PF05970"/>
    </source>
</evidence>
<dbReference type="GO" id="GO:0006310">
    <property type="term" value="P:DNA recombination"/>
    <property type="evidence" value="ECO:0007669"/>
    <property type="project" value="UniProtKB-KW"/>
</dbReference>
<keyword evidence="11" id="KW-0472">Membrane</keyword>
<feature type="domain" description="Peptidase C76" evidence="12">
    <location>
        <begin position="538"/>
        <end position="686"/>
    </location>
</feature>
<evidence type="ECO:0000313" key="17">
    <source>
        <dbReference type="EMBL" id="OXA47920.1"/>
    </source>
</evidence>
<dbReference type="SUPFAM" id="SSF54001">
    <property type="entry name" value="Cysteine proteinases"/>
    <property type="match status" value="1"/>
</dbReference>
<comment type="catalytic activity">
    <reaction evidence="9">
        <text>ATP + H2O = ADP + phosphate + H(+)</text>
        <dbReference type="Rhea" id="RHEA:13065"/>
        <dbReference type="ChEBI" id="CHEBI:15377"/>
        <dbReference type="ChEBI" id="CHEBI:15378"/>
        <dbReference type="ChEBI" id="CHEBI:30616"/>
        <dbReference type="ChEBI" id="CHEBI:43474"/>
        <dbReference type="ChEBI" id="CHEBI:456216"/>
        <dbReference type="EC" id="5.6.2.3"/>
    </reaction>
</comment>
<name>A0A226DS80_FOLCA</name>
<keyword evidence="2 9" id="KW-0227">DNA damage</keyword>
<dbReference type="PANTHER" id="PTHR47642:SF5">
    <property type="entry name" value="ATP-DEPENDENT DNA HELICASE"/>
    <property type="match status" value="1"/>
</dbReference>
<dbReference type="STRING" id="158441.A0A226DS80"/>
<dbReference type="Pfam" id="PF04843">
    <property type="entry name" value="Herpes_teg_N"/>
    <property type="match status" value="1"/>
</dbReference>
<dbReference type="PANTHER" id="PTHR47642">
    <property type="entry name" value="ATP-DEPENDENT DNA HELICASE"/>
    <property type="match status" value="1"/>
</dbReference>
<feature type="region of interest" description="Disordered" evidence="10">
    <location>
        <begin position="266"/>
        <end position="286"/>
    </location>
</feature>
<evidence type="ECO:0000259" key="12">
    <source>
        <dbReference type="Pfam" id="PF04843"/>
    </source>
</evidence>
<feature type="domain" description="Helitron helicase-like" evidence="14">
    <location>
        <begin position="936"/>
        <end position="1065"/>
    </location>
</feature>
<keyword evidence="11" id="KW-1133">Transmembrane helix</keyword>
<feature type="transmembrane region" description="Helical" evidence="11">
    <location>
        <begin position="24"/>
        <end position="48"/>
    </location>
</feature>
<dbReference type="EC" id="5.6.2.3" evidence="9"/>
<keyword evidence="8" id="KW-0413">Isomerase</keyword>
<dbReference type="GO" id="GO:0005524">
    <property type="term" value="F:ATP binding"/>
    <property type="evidence" value="ECO:0007669"/>
    <property type="project" value="UniProtKB-KW"/>
</dbReference>
<dbReference type="InterPro" id="IPR049163">
    <property type="entry name" value="Pif1-like_2B_dom"/>
</dbReference>
<dbReference type="InterPro" id="IPR006928">
    <property type="entry name" value="Herpes_teg_USP"/>
</dbReference>
<accession>A0A226DS80</accession>